<evidence type="ECO:0000256" key="3">
    <source>
        <dbReference type="ARBA" id="ARBA00022723"/>
    </source>
</evidence>
<dbReference type="SUPFAM" id="SSF48056">
    <property type="entry name" value="Di-copper centre-containing domain"/>
    <property type="match status" value="1"/>
</dbReference>
<keyword evidence="11" id="KW-1185">Reference proteome</keyword>
<evidence type="ECO:0000256" key="4">
    <source>
        <dbReference type="ARBA" id="ARBA00023008"/>
    </source>
</evidence>
<dbReference type="PROSITE" id="PS00497">
    <property type="entry name" value="TYROSINASE_1"/>
    <property type="match status" value="1"/>
</dbReference>
<evidence type="ECO:0000313" key="11">
    <source>
        <dbReference type="Proteomes" id="UP001201262"/>
    </source>
</evidence>
<accession>A0AAD4L0L4</accession>
<comment type="caution">
    <text evidence="10">The sequence shown here is derived from an EMBL/GenBank/DDBJ whole genome shotgun (WGS) entry which is preliminary data.</text>
</comment>
<comment type="catalytic activity">
    <reaction evidence="7">
        <text>L-tyrosine + O2 = L-dopaquinone + H2O</text>
        <dbReference type="Rhea" id="RHEA:18117"/>
        <dbReference type="ChEBI" id="CHEBI:15377"/>
        <dbReference type="ChEBI" id="CHEBI:15379"/>
        <dbReference type="ChEBI" id="CHEBI:57924"/>
        <dbReference type="ChEBI" id="CHEBI:58315"/>
        <dbReference type="EC" id="1.14.18.1"/>
    </reaction>
</comment>
<dbReference type="GO" id="GO:0042438">
    <property type="term" value="P:melanin biosynthetic process"/>
    <property type="evidence" value="ECO:0007669"/>
    <property type="project" value="UniProtKB-KW"/>
</dbReference>
<dbReference type="Proteomes" id="UP001201262">
    <property type="component" value="Unassembled WGS sequence"/>
</dbReference>
<name>A0AAD4L0L4_9EURO</name>
<dbReference type="RefSeq" id="XP_046077999.1">
    <property type="nucleotide sequence ID" value="XM_046219634.1"/>
</dbReference>
<feature type="domain" description="Tyrosinase copper-binding" evidence="9">
    <location>
        <begin position="361"/>
        <end position="372"/>
    </location>
</feature>
<feature type="domain" description="Tyrosinase copper-binding" evidence="8">
    <location>
        <begin position="179"/>
        <end position="196"/>
    </location>
</feature>
<dbReference type="PRINTS" id="PR00092">
    <property type="entry name" value="TYROSINASE"/>
</dbReference>
<dbReference type="EMBL" id="JAJTJA010000001">
    <property type="protein sequence ID" value="KAH8705378.1"/>
    <property type="molecule type" value="Genomic_DNA"/>
</dbReference>
<evidence type="ECO:0000256" key="5">
    <source>
        <dbReference type="ARBA" id="ARBA00023101"/>
    </source>
</evidence>
<evidence type="ECO:0000256" key="2">
    <source>
        <dbReference type="ARBA" id="ARBA00011906"/>
    </source>
</evidence>
<comment type="catalytic activity">
    <reaction evidence="6">
        <text>2 L-dopa + O2 = 2 L-dopaquinone + 2 H2O</text>
        <dbReference type="Rhea" id="RHEA:34287"/>
        <dbReference type="ChEBI" id="CHEBI:15377"/>
        <dbReference type="ChEBI" id="CHEBI:15379"/>
        <dbReference type="ChEBI" id="CHEBI:57504"/>
        <dbReference type="ChEBI" id="CHEBI:57924"/>
        <dbReference type="EC" id="1.14.18.1"/>
    </reaction>
</comment>
<keyword evidence="4" id="KW-0186">Copper</keyword>
<evidence type="ECO:0000256" key="7">
    <source>
        <dbReference type="ARBA" id="ARBA00048881"/>
    </source>
</evidence>
<dbReference type="Pfam" id="PF00264">
    <property type="entry name" value="Tyrosinase"/>
    <property type="match status" value="1"/>
</dbReference>
<evidence type="ECO:0000259" key="8">
    <source>
        <dbReference type="PROSITE" id="PS00497"/>
    </source>
</evidence>
<evidence type="ECO:0000256" key="1">
    <source>
        <dbReference type="ARBA" id="ARBA00009928"/>
    </source>
</evidence>
<dbReference type="GeneID" id="70249921"/>
<dbReference type="AlphaFoldDB" id="A0AAD4L0L4"/>
<dbReference type="InterPro" id="IPR002227">
    <property type="entry name" value="Tyrosinase_Cu-bd"/>
</dbReference>
<keyword evidence="3" id="KW-0479">Metal-binding</keyword>
<gene>
    <name evidence="10" type="ORF">BGW36DRAFT_421940</name>
</gene>
<dbReference type="InterPro" id="IPR008922">
    <property type="entry name" value="Di-copper_centre_dom_sf"/>
</dbReference>
<evidence type="ECO:0000256" key="6">
    <source>
        <dbReference type="ARBA" id="ARBA00048233"/>
    </source>
</evidence>
<dbReference type="GO" id="GO:0004503">
    <property type="term" value="F:tyrosinase activity"/>
    <property type="evidence" value="ECO:0007669"/>
    <property type="project" value="UniProtKB-EC"/>
</dbReference>
<proteinExistence type="inferred from homology"/>
<dbReference type="GO" id="GO:0046872">
    <property type="term" value="F:metal ion binding"/>
    <property type="evidence" value="ECO:0007669"/>
    <property type="project" value="UniProtKB-KW"/>
</dbReference>
<protein>
    <recommendedName>
        <fullName evidence="2">tyrosinase</fullName>
        <ecNumber evidence="2">1.14.18.1</ecNumber>
    </recommendedName>
</protein>
<dbReference type="PANTHER" id="PTHR11474">
    <property type="entry name" value="TYROSINASE FAMILY MEMBER"/>
    <property type="match status" value="1"/>
</dbReference>
<dbReference type="PROSITE" id="PS00498">
    <property type="entry name" value="TYROSINASE_2"/>
    <property type="match status" value="1"/>
</dbReference>
<evidence type="ECO:0000259" key="9">
    <source>
        <dbReference type="PROSITE" id="PS00498"/>
    </source>
</evidence>
<sequence>MASSKIDVSLNPTWDNNVAALFSRPFWTAIDSDPEAVGRHWISEMRDYSPPYPRHLYLDLSSSDSVQANVVTIYQHLRSRSMPITKNSNHYWPEEALETLRLWANQGFRRSATDPIRYREVIPEAQNSEINFRTRKDISNLTPSELQMYREKLDDVLLVGQLESKWQELGLLHAEWCLHYQEAFIFWHRAYLKYVEELIDFAVPYWNGFAAESGDPSSPHAGIPSAFLDETYIHSNGERRKNPLKYALSLGGENKSRTSKYVERCQELVDGRTNPLWAKKVSMLALYHQQIANAFSQEDFSLREGHGYPWGNVPDFSENQPDSLYPEAARQYFDGLFEQVHDNYHGWIGRDMADNSYTAFDPIFLSYHANMDRIAEMYLRSGYSRQFSSNFPLRPFVDNASSLSYDEPCEYRYTTLGDMAKPTQAMRYLYAPPAAPDFLSITQVEKKSASVPSGGTSVVLTADEWKARLKSAIPQTETDYRRYTPYVVFSGISCLKETYQIDVFVLGAGSCDPDVATNLDYIGQVTRLGMGNGRGEETGIRNPHRCEKKPITRILNAGHVAERLRRKPEIQQVVTEVSTGRHIEDREWQKLPGFEGHLIWLKKDENNKIFFDFLMGLENENIPRLQAGPRAIQFQYPAVDVNCRLKNIDTSFKDVSSFFFTNSN</sequence>
<keyword evidence="5" id="KW-0470">Melanin biosynthesis</keyword>
<dbReference type="EC" id="1.14.18.1" evidence="2"/>
<reference evidence="10" key="1">
    <citation type="submission" date="2021-12" db="EMBL/GenBank/DDBJ databases">
        <title>Convergent genome expansion in fungi linked to evolution of root-endophyte symbiosis.</title>
        <authorList>
            <consortium name="DOE Joint Genome Institute"/>
            <person name="Ke Y.-H."/>
            <person name="Bonito G."/>
            <person name="Liao H.-L."/>
            <person name="Looney B."/>
            <person name="Rojas-Flechas A."/>
            <person name="Nash J."/>
            <person name="Hameed K."/>
            <person name="Schadt C."/>
            <person name="Martin F."/>
            <person name="Crous P.W."/>
            <person name="Miettinen O."/>
            <person name="Magnuson J.K."/>
            <person name="Labbe J."/>
            <person name="Jacobson D."/>
            <person name="Doktycz M.J."/>
            <person name="Veneault-Fourrey C."/>
            <person name="Kuo A."/>
            <person name="Mondo S."/>
            <person name="Calhoun S."/>
            <person name="Riley R."/>
            <person name="Ohm R."/>
            <person name="LaButti K."/>
            <person name="Andreopoulos B."/>
            <person name="Pangilinan J."/>
            <person name="Nolan M."/>
            <person name="Tritt A."/>
            <person name="Clum A."/>
            <person name="Lipzen A."/>
            <person name="Daum C."/>
            <person name="Barry K."/>
            <person name="Grigoriev I.V."/>
            <person name="Vilgalys R."/>
        </authorList>
    </citation>
    <scope>NUCLEOTIDE SEQUENCE</scope>
    <source>
        <strain evidence="10">PMI_201</strain>
    </source>
</reference>
<comment type="similarity">
    <text evidence="1">Belongs to the tyrosinase family.</text>
</comment>
<organism evidence="10 11">
    <name type="scientific">Talaromyces proteolyticus</name>
    <dbReference type="NCBI Taxonomy" id="1131652"/>
    <lineage>
        <taxon>Eukaryota</taxon>
        <taxon>Fungi</taxon>
        <taxon>Dikarya</taxon>
        <taxon>Ascomycota</taxon>
        <taxon>Pezizomycotina</taxon>
        <taxon>Eurotiomycetes</taxon>
        <taxon>Eurotiomycetidae</taxon>
        <taxon>Eurotiales</taxon>
        <taxon>Trichocomaceae</taxon>
        <taxon>Talaromyces</taxon>
        <taxon>Talaromyces sect. Bacilispori</taxon>
    </lineage>
</organism>
<dbReference type="Gene3D" id="1.10.1280.10">
    <property type="entry name" value="Di-copper center containing domain from catechol oxidase"/>
    <property type="match status" value="1"/>
</dbReference>
<dbReference type="InterPro" id="IPR050316">
    <property type="entry name" value="Tyrosinase/Hemocyanin"/>
</dbReference>
<evidence type="ECO:0000313" key="10">
    <source>
        <dbReference type="EMBL" id="KAH8705378.1"/>
    </source>
</evidence>
<dbReference type="PANTHER" id="PTHR11474:SF76">
    <property type="entry name" value="SHKT DOMAIN-CONTAINING PROTEIN"/>
    <property type="match status" value="1"/>
</dbReference>